<accession>A0AAU9CSK6</accession>
<dbReference type="KEGG" id="fax:FUAX_23790"/>
<keyword evidence="7" id="KW-1185">Reference proteome</keyword>
<keyword evidence="2" id="KW-0285">Flavoprotein</keyword>
<proteinExistence type="inferred from homology"/>
<keyword evidence="3" id="KW-0288">FMN</keyword>
<evidence type="ECO:0000259" key="5">
    <source>
        <dbReference type="SMART" id="SM00903"/>
    </source>
</evidence>
<gene>
    <name evidence="6" type="ORF">FUAX_23790</name>
</gene>
<dbReference type="Proteomes" id="UP001348817">
    <property type="component" value="Chromosome"/>
</dbReference>
<dbReference type="SUPFAM" id="SSF50475">
    <property type="entry name" value="FMN-binding split barrel"/>
    <property type="match status" value="1"/>
</dbReference>
<comment type="cofactor">
    <cofactor evidence="1">
        <name>FMN</name>
        <dbReference type="ChEBI" id="CHEBI:58210"/>
    </cofactor>
</comment>
<evidence type="ECO:0000256" key="3">
    <source>
        <dbReference type="ARBA" id="ARBA00022643"/>
    </source>
</evidence>
<reference evidence="6 7" key="1">
    <citation type="submission" date="2021-12" db="EMBL/GenBank/DDBJ databases">
        <title>Genome sequencing of bacteria with rrn-lacking chromosome and rrn-plasmid.</title>
        <authorList>
            <person name="Anda M."/>
            <person name="Iwasaki W."/>
        </authorList>
    </citation>
    <scope>NUCLEOTIDE SEQUENCE [LARGE SCALE GENOMIC DNA]</scope>
    <source>
        <strain evidence="6 7">DSM 100852</strain>
    </source>
</reference>
<dbReference type="SMART" id="SM00903">
    <property type="entry name" value="Flavin_Reduct"/>
    <property type="match status" value="1"/>
</dbReference>
<evidence type="ECO:0000313" key="7">
    <source>
        <dbReference type="Proteomes" id="UP001348817"/>
    </source>
</evidence>
<evidence type="ECO:0000313" key="6">
    <source>
        <dbReference type="EMBL" id="BDD09947.1"/>
    </source>
</evidence>
<dbReference type="PANTHER" id="PTHR33798">
    <property type="entry name" value="FLAVOPROTEIN OXYGENASE"/>
    <property type="match status" value="1"/>
</dbReference>
<dbReference type="GO" id="GO:0016646">
    <property type="term" value="F:oxidoreductase activity, acting on the CH-NH group of donors, NAD or NADP as acceptor"/>
    <property type="evidence" value="ECO:0007669"/>
    <property type="project" value="UniProtKB-ARBA"/>
</dbReference>
<dbReference type="Gene3D" id="2.30.110.10">
    <property type="entry name" value="Electron Transport, Fmn-binding Protein, Chain A"/>
    <property type="match status" value="1"/>
</dbReference>
<dbReference type="Pfam" id="PF01613">
    <property type="entry name" value="Flavin_Reduct"/>
    <property type="match status" value="1"/>
</dbReference>
<feature type="domain" description="Flavin reductase like" evidence="5">
    <location>
        <begin position="22"/>
        <end position="173"/>
    </location>
</feature>
<name>A0AAU9CSK6_9BACT</name>
<dbReference type="PANTHER" id="PTHR33798:SF5">
    <property type="entry name" value="FLAVIN REDUCTASE LIKE DOMAIN-CONTAINING PROTEIN"/>
    <property type="match status" value="1"/>
</dbReference>
<evidence type="ECO:0000256" key="2">
    <source>
        <dbReference type="ARBA" id="ARBA00022630"/>
    </source>
</evidence>
<sequence>MVMETIDFRTLSPQDKYKYLSSSVTPRPIALVSTVDGARNVNLSPFSFFNVFSANPPILVFSPLRSIRTNETKHTLDNVHEVREAVVNLVSHDMVEQTSLSSGSYERDVDEFAKSGFTAQASELVTPPRVKEAPVSFECEVKEVVALGNEGGSGNLVICEVKMMHVQKRILKDGLPDPFLLDTVARLGGDWYCRASGDSLFEVEKPIGKSGLGVDSMPESVRNSDVLSGNDLGKLGGIERFPSKLDQKDFLKEYVYAVEEIMNLAEAGKRLRKLHTWAKELIAERKIQEAWSILLWADTLGE</sequence>
<dbReference type="InterPro" id="IPR002563">
    <property type="entry name" value="Flavin_Rdtase-like_dom"/>
</dbReference>
<organism evidence="6 7">
    <name type="scientific">Fulvitalea axinellae</name>
    <dbReference type="NCBI Taxonomy" id="1182444"/>
    <lineage>
        <taxon>Bacteria</taxon>
        <taxon>Pseudomonadati</taxon>
        <taxon>Bacteroidota</taxon>
        <taxon>Cytophagia</taxon>
        <taxon>Cytophagales</taxon>
        <taxon>Persicobacteraceae</taxon>
        <taxon>Fulvitalea</taxon>
    </lineage>
</organism>
<dbReference type="InterPro" id="IPR012349">
    <property type="entry name" value="Split_barrel_FMN-bd"/>
</dbReference>
<dbReference type="EMBL" id="AP025314">
    <property type="protein sequence ID" value="BDD09947.1"/>
    <property type="molecule type" value="Genomic_DNA"/>
</dbReference>
<evidence type="ECO:0000256" key="4">
    <source>
        <dbReference type="ARBA" id="ARBA00038054"/>
    </source>
</evidence>
<comment type="similarity">
    <text evidence="4">Belongs to the flavoredoxin family.</text>
</comment>
<evidence type="ECO:0000256" key="1">
    <source>
        <dbReference type="ARBA" id="ARBA00001917"/>
    </source>
</evidence>
<protein>
    <submittedName>
        <fullName evidence="6">Flavin reductase</fullName>
    </submittedName>
</protein>
<dbReference type="AlphaFoldDB" id="A0AAU9CSK6"/>
<dbReference type="GO" id="GO:0010181">
    <property type="term" value="F:FMN binding"/>
    <property type="evidence" value="ECO:0007669"/>
    <property type="project" value="InterPro"/>
</dbReference>